<evidence type="ECO:0000313" key="3">
    <source>
        <dbReference type="EMBL" id="KAL2807683.1"/>
    </source>
</evidence>
<feature type="signal peptide" evidence="1">
    <location>
        <begin position="1"/>
        <end position="23"/>
    </location>
</feature>
<gene>
    <name evidence="3" type="ORF">BJX63DRAFT_63436</name>
</gene>
<accession>A0ABR4GWW6</accession>
<protein>
    <recommendedName>
        <fullName evidence="2">Rhamnogalacturonase A/B/Epimerase-like pectate lyase domain-containing protein</fullName>
    </recommendedName>
</protein>
<feature type="domain" description="Rhamnogalacturonase A/B/Epimerase-like pectate lyase" evidence="2">
    <location>
        <begin position="115"/>
        <end position="141"/>
    </location>
</feature>
<feature type="chain" id="PRO_5047286805" description="Rhamnogalacturonase A/B/Epimerase-like pectate lyase domain-containing protein" evidence="1">
    <location>
        <begin position="24"/>
        <end position="150"/>
    </location>
</feature>
<name>A0ABR4GWW6_9EURO</name>
<evidence type="ECO:0000313" key="4">
    <source>
        <dbReference type="Proteomes" id="UP001610334"/>
    </source>
</evidence>
<dbReference type="InterPro" id="IPR039279">
    <property type="entry name" value="QRT3-like"/>
</dbReference>
<sequence>MMAPSSPLIRLLALLLCLHGCAAALEEGILRFVPGLLSSVRNARYAPHPSGIPFTIQNYAAQPWQGLNNITHQENRPAVTCASSSTSSKFWYEEITHNGESSFLVPGYKENYKVFRNVVTDYGADNTGQTDASSAIQTAIRGKGDFCSAC</sequence>
<keyword evidence="4" id="KW-1185">Reference proteome</keyword>
<keyword evidence="1" id="KW-0732">Signal</keyword>
<evidence type="ECO:0000256" key="1">
    <source>
        <dbReference type="SAM" id="SignalP"/>
    </source>
</evidence>
<dbReference type="Pfam" id="PF12708">
    <property type="entry name" value="Pect-lyase_RHGA_epim"/>
    <property type="match status" value="1"/>
</dbReference>
<dbReference type="Gene3D" id="2.160.20.10">
    <property type="entry name" value="Single-stranded right-handed beta-helix, Pectin lyase-like"/>
    <property type="match status" value="1"/>
</dbReference>
<comment type="caution">
    <text evidence="3">The sequence shown here is derived from an EMBL/GenBank/DDBJ whole genome shotgun (WGS) entry which is preliminary data.</text>
</comment>
<evidence type="ECO:0000259" key="2">
    <source>
        <dbReference type="Pfam" id="PF12708"/>
    </source>
</evidence>
<dbReference type="InterPro" id="IPR024535">
    <property type="entry name" value="RHGA/B-epi-like_pectate_lyase"/>
</dbReference>
<dbReference type="PANTHER" id="PTHR33928">
    <property type="entry name" value="POLYGALACTURONASE QRT3"/>
    <property type="match status" value="1"/>
</dbReference>
<dbReference type="PANTHER" id="PTHR33928:SF2">
    <property type="entry name" value="PECTATE LYASE SUPERFAMILY PROTEIN DOMAIN-CONTAINING PROTEIN-RELATED"/>
    <property type="match status" value="1"/>
</dbReference>
<dbReference type="EMBL" id="JBFXLT010000134">
    <property type="protein sequence ID" value="KAL2807683.1"/>
    <property type="molecule type" value="Genomic_DNA"/>
</dbReference>
<dbReference type="Proteomes" id="UP001610334">
    <property type="component" value="Unassembled WGS sequence"/>
</dbReference>
<reference evidence="3 4" key="1">
    <citation type="submission" date="2024-07" db="EMBL/GenBank/DDBJ databases">
        <title>Section-level genome sequencing and comparative genomics of Aspergillus sections Usti and Cavernicolus.</title>
        <authorList>
            <consortium name="Lawrence Berkeley National Laboratory"/>
            <person name="Nybo J.L."/>
            <person name="Vesth T.C."/>
            <person name="Theobald S."/>
            <person name="Frisvad J.C."/>
            <person name="Larsen T.O."/>
            <person name="Kjaerboelling I."/>
            <person name="Rothschild-Mancinelli K."/>
            <person name="Lyhne E.K."/>
            <person name="Kogle M.E."/>
            <person name="Barry K."/>
            <person name="Clum A."/>
            <person name="Na H."/>
            <person name="Ledsgaard L."/>
            <person name="Lin J."/>
            <person name="Lipzen A."/>
            <person name="Kuo A."/>
            <person name="Riley R."/>
            <person name="Mondo S."/>
            <person name="Labutti K."/>
            <person name="Haridas S."/>
            <person name="Pangalinan J."/>
            <person name="Salamov A.A."/>
            <person name="Simmons B.A."/>
            <person name="Magnuson J.K."/>
            <person name="Chen J."/>
            <person name="Drula E."/>
            <person name="Henrissat B."/>
            <person name="Wiebenga A."/>
            <person name="Lubbers R.J."/>
            <person name="Gomes A.C."/>
            <person name="Makela M.R."/>
            <person name="Stajich J."/>
            <person name="Grigoriev I.V."/>
            <person name="Mortensen U.H."/>
            <person name="De Vries R.P."/>
            <person name="Baker S.E."/>
            <person name="Andersen M.R."/>
        </authorList>
    </citation>
    <scope>NUCLEOTIDE SEQUENCE [LARGE SCALE GENOMIC DNA]</scope>
    <source>
        <strain evidence="3 4">CBS 588.65</strain>
    </source>
</reference>
<proteinExistence type="predicted"/>
<organism evidence="3 4">
    <name type="scientific">Aspergillus granulosus</name>
    <dbReference type="NCBI Taxonomy" id="176169"/>
    <lineage>
        <taxon>Eukaryota</taxon>
        <taxon>Fungi</taxon>
        <taxon>Dikarya</taxon>
        <taxon>Ascomycota</taxon>
        <taxon>Pezizomycotina</taxon>
        <taxon>Eurotiomycetes</taxon>
        <taxon>Eurotiomycetidae</taxon>
        <taxon>Eurotiales</taxon>
        <taxon>Aspergillaceae</taxon>
        <taxon>Aspergillus</taxon>
        <taxon>Aspergillus subgen. Nidulantes</taxon>
    </lineage>
</organism>
<dbReference type="InterPro" id="IPR012334">
    <property type="entry name" value="Pectin_lyas_fold"/>
</dbReference>